<evidence type="ECO:0008006" key="3">
    <source>
        <dbReference type="Google" id="ProtNLM"/>
    </source>
</evidence>
<dbReference type="STRING" id="65489.A0A0D3G945"/>
<proteinExistence type="predicted"/>
<keyword evidence="2" id="KW-1185">Reference proteome</keyword>
<evidence type="ECO:0000313" key="2">
    <source>
        <dbReference type="Proteomes" id="UP000026960"/>
    </source>
</evidence>
<dbReference type="PaxDb" id="65489-OBART05G20760.1"/>
<sequence length="114" mass="13260">MARTGRRRRCCWRRQRRRGSARPTEWTQWRNYPSSWNSGDPCGGGWDGVMCSNGRWRGQTELRRQWSWRGKSCPMAVVAVEIVNRTPMWQSCHARFAGVANCLNILKDSVMVSL</sequence>
<reference evidence="1" key="2">
    <citation type="submission" date="2015-03" db="UniProtKB">
        <authorList>
            <consortium name="EnsemblPlants"/>
        </authorList>
    </citation>
    <scope>IDENTIFICATION</scope>
</reference>
<dbReference type="EnsemblPlants" id="OBART05G20760.1">
    <property type="protein sequence ID" value="OBART05G20760.1"/>
    <property type="gene ID" value="OBART05G20760"/>
</dbReference>
<organism evidence="1">
    <name type="scientific">Oryza barthii</name>
    <dbReference type="NCBI Taxonomy" id="65489"/>
    <lineage>
        <taxon>Eukaryota</taxon>
        <taxon>Viridiplantae</taxon>
        <taxon>Streptophyta</taxon>
        <taxon>Embryophyta</taxon>
        <taxon>Tracheophyta</taxon>
        <taxon>Spermatophyta</taxon>
        <taxon>Magnoliopsida</taxon>
        <taxon>Liliopsida</taxon>
        <taxon>Poales</taxon>
        <taxon>Poaceae</taxon>
        <taxon>BOP clade</taxon>
        <taxon>Oryzoideae</taxon>
        <taxon>Oryzeae</taxon>
        <taxon>Oryzinae</taxon>
        <taxon>Oryza</taxon>
    </lineage>
</organism>
<protein>
    <recommendedName>
        <fullName evidence="3">Leucine-rich repeat-containing N-terminal plant-type domain-containing protein</fullName>
    </recommendedName>
</protein>
<evidence type="ECO:0000313" key="1">
    <source>
        <dbReference type="EnsemblPlants" id="OBART05G20760.1"/>
    </source>
</evidence>
<dbReference type="HOGENOM" id="CLU_2124873_0_0_1"/>
<accession>A0A0D3G945</accession>
<name>A0A0D3G945_9ORYZ</name>
<dbReference type="Gramene" id="OBART05G20760.1">
    <property type="protein sequence ID" value="OBART05G20760.1"/>
    <property type="gene ID" value="OBART05G20760"/>
</dbReference>
<dbReference type="Proteomes" id="UP000026960">
    <property type="component" value="Chromosome 5"/>
</dbReference>
<dbReference type="AlphaFoldDB" id="A0A0D3G945"/>
<reference evidence="1" key="1">
    <citation type="journal article" date="2009" name="Rice">
        <title>De Novo Next Generation Sequencing of Plant Genomes.</title>
        <authorList>
            <person name="Rounsley S."/>
            <person name="Marri P.R."/>
            <person name="Yu Y."/>
            <person name="He R."/>
            <person name="Sisneros N."/>
            <person name="Goicoechea J.L."/>
            <person name="Lee S.J."/>
            <person name="Angelova A."/>
            <person name="Kudrna D."/>
            <person name="Luo M."/>
            <person name="Affourtit J."/>
            <person name="Desany B."/>
            <person name="Knight J."/>
            <person name="Niazi F."/>
            <person name="Egholm M."/>
            <person name="Wing R.A."/>
        </authorList>
    </citation>
    <scope>NUCLEOTIDE SEQUENCE [LARGE SCALE GENOMIC DNA]</scope>
    <source>
        <strain evidence="1">cv. IRGC 105608</strain>
    </source>
</reference>